<name>A0A0E0LKI0_ORYPU</name>
<keyword evidence="2" id="KW-1185">Reference proteome</keyword>
<dbReference type="Proteomes" id="UP000026962">
    <property type="component" value="Chromosome 7"/>
</dbReference>
<proteinExistence type="predicted"/>
<reference evidence="1" key="1">
    <citation type="submission" date="2015-04" db="UniProtKB">
        <authorList>
            <consortium name="EnsemblPlants"/>
        </authorList>
    </citation>
    <scope>IDENTIFICATION</scope>
</reference>
<reference evidence="1" key="2">
    <citation type="submission" date="2018-05" db="EMBL/GenBank/DDBJ databases">
        <title>OpunRS2 (Oryza punctata Reference Sequence Version 2).</title>
        <authorList>
            <person name="Zhang J."/>
            <person name="Kudrna D."/>
            <person name="Lee S."/>
            <person name="Talag J."/>
            <person name="Welchert J."/>
            <person name="Wing R.A."/>
        </authorList>
    </citation>
    <scope>NUCLEOTIDE SEQUENCE [LARGE SCALE GENOMIC DNA]</scope>
</reference>
<sequence length="105" mass="11967">MEEDLHIEEDATAGVKLLCGAWTVEDLLNTNDMAANDKLWCGVWMRTCSSSTILSPTGRATRTRLCAASWVGKCCQLWWLNYFRHDVWQGNMTEQEQLLILELDG</sequence>
<dbReference type="STRING" id="4537.A0A0E0LKI0"/>
<dbReference type="EnsemblPlants" id="OPUNC07G12740.1">
    <property type="protein sequence ID" value="OPUNC07G12740.1"/>
    <property type="gene ID" value="OPUNC07G12740"/>
</dbReference>
<dbReference type="AlphaFoldDB" id="A0A0E0LKI0"/>
<protein>
    <submittedName>
        <fullName evidence="1">Uncharacterized protein</fullName>
    </submittedName>
</protein>
<organism evidence="1">
    <name type="scientific">Oryza punctata</name>
    <name type="common">Red rice</name>
    <dbReference type="NCBI Taxonomy" id="4537"/>
    <lineage>
        <taxon>Eukaryota</taxon>
        <taxon>Viridiplantae</taxon>
        <taxon>Streptophyta</taxon>
        <taxon>Embryophyta</taxon>
        <taxon>Tracheophyta</taxon>
        <taxon>Spermatophyta</taxon>
        <taxon>Magnoliopsida</taxon>
        <taxon>Liliopsida</taxon>
        <taxon>Poales</taxon>
        <taxon>Poaceae</taxon>
        <taxon>BOP clade</taxon>
        <taxon>Oryzoideae</taxon>
        <taxon>Oryzeae</taxon>
        <taxon>Oryzinae</taxon>
        <taxon>Oryza</taxon>
    </lineage>
</organism>
<evidence type="ECO:0000313" key="2">
    <source>
        <dbReference type="Proteomes" id="UP000026962"/>
    </source>
</evidence>
<evidence type="ECO:0000313" key="1">
    <source>
        <dbReference type="EnsemblPlants" id="OPUNC07G12740.1"/>
    </source>
</evidence>
<dbReference type="HOGENOM" id="CLU_2188072_0_0_1"/>
<accession>A0A0E0LKI0</accession>
<dbReference type="Gramene" id="OPUNC07G12740.1">
    <property type="protein sequence ID" value="OPUNC07G12740.1"/>
    <property type="gene ID" value="OPUNC07G12740"/>
</dbReference>